<feature type="transmembrane region" description="Helical" evidence="1">
    <location>
        <begin position="141"/>
        <end position="164"/>
    </location>
</feature>
<dbReference type="EMBL" id="QQXK01000031">
    <property type="protein sequence ID" value="RII41266.1"/>
    <property type="molecule type" value="Genomic_DNA"/>
</dbReference>
<comment type="caution">
    <text evidence="2">The sequence shown here is derived from an EMBL/GenBank/DDBJ whole genome shotgun (WGS) entry which is preliminary data.</text>
</comment>
<evidence type="ECO:0000313" key="2">
    <source>
        <dbReference type="EMBL" id="RII41266.1"/>
    </source>
</evidence>
<keyword evidence="1" id="KW-0472">Membrane</keyword>
<evidence type="ECO:0000313" key="3">
    <source>
        <dbReference type="Proteomes" id="UP000265419"/>
    </source>
</evidence>
<feature type="transmembrane region" description="Helical" evidence="1">
    <location>
        <begin position="97"/>
        <end position="121"/>
    </location>
</feature>
<dbReference type="Proteomes" id="UP000265419">
    <property type="component" value="Unassembled WGS sequence"/>
</dbReference>
<name>A0A399JFJ4_9MICC</name>
<keyword evidence="3" id="KW-1185">Reference proteome</keyword>
<proteinExistence type="predicted"/>
<sequence>MRDETHDGPGSAGLPTVVTATGTLHDGAGSPFAWAAAPSRGWGRAASVAALFALALHAGVSLAHAHDPLFALLVGLMGLVCAVCAVRCVVTPCRRELTALLGMSAAMVALHVAWLLGAGAASGGSHHGGALGASGAHAASGMGAAMLGLALAEVLVAALCAVALRRRA</sequence>
<organism evidence="2 3">
    <name type="scientific">Galactobacter valiniphilus</name>
    <dbReference type="NCBI Taxonomy" id="2676122"/>
    <lineage>
        <taxon>Bacteria</taxon>
        <taxon>Bacillati</taxon>
        <taxon>Actinomycetota</taxon>
        <taxon>Actinomycetes</taxon>
        <taxon>Micrococcales</taxon>
        <taxon>Micrococcaceae</taxon>
        <taxon>Galactobacter</taxon>
    </lineage>
</organism>
<reference evidence="2 3" key="1">
    <citation type="submission" date="2018-07" db="EMBL/GenBank/DDBJ databases">
        <title>Arthrobacter sp. nov., isolated from raw cow's milk with high bacterial count.</title>
        <authorList>
            <person name="Hahne J."/>
            <person name="Isele D."/>
            <person name="Lipski A."/>
        </authorList>
    </citation>
    <scope>NUCLEOTIDE SEQUENCE [LARGE SCALE GENOMIC DNA]</scope>
    <source>
        <strain evidence="2 3">JZ R-35</strain>
    </source>
</reference>
<evidence type="ECO:0000256" key="1">
    <source>
        <dbReference type="SAM" id="Phobius"/>
    </source>
</evidence>
<keyword evidence="1" id="KW-1133">Transmembrane helix</keyword>
<feature type="transmembrane region" description="Helical" evidence="1">
    <location>
        <begin position="69"/>
        <end position="90"/>
    </location>
</feature>
<feature type="transmembrane region" description="Helical" evidence="1">
    <location>
        <begin position="45"/>
        <end position="63"/>
    </location>
</feature>
<dbReference type="AlphaFoldDB" id="A0A399JFJ4"/>
<protein>
    <submittedName>
        <fullName evidence="2">Uncharacterized protein</fullName>
    </submittedName>
</protein>
<accession>A0A399JFJ4</accession>
<keyword evidence="1" id="KW-0812">Transmembrane</keyword>
<gene>
    <name evidence="2" type="ORF">DWB68_13440</name>
</gene>